<dbReference type="KEGG" id="sus:Acid_1974"/>
<name>Q026V5_SOLUE</name>
<dbReference type="SUPFAM" id="SSF47336">
    <property type="entry name" value="ACP-like"/>
    <property type="match status" value="1"/>
</dbReference>
<dbReference type="Pfam" id="PF00550">
    <property type="entry name" value="PP-binding"/>
    <property type="match status" value="1"/>
</dbReference>
<dbReference type="STRING" id="234267.Acid_1974"/>
<gene>
    <name evidence="2" type="ordered locus">Acid_1974</name>
</gene>
<organism evidence="2">
    <name type="scientific">Solibacter usitatus (strain Ellin6076)</name>
    <dbReference type="NCBI Taxonomy" id="234267"/>
    <lineage>
        <taxon>Bacteria</taxon>
        <taxon>Pseudomonadati</taxon>
        <taxon>Acidobacteriota</taxon>
        <taxon>Terriglobia</taxon>
        <taxon>Bryobacterales</taxon>
        <taxon>Solibacteraceae</taxon>
        <taxon>Candidatus Solibacter</taxon>
    </lineage>
</organism>
<evidence type="ECO:0000313" key="2">
    <source>
        <dbReference type="EMBL" id="ABJ82964.1"/>
    </source>
</evidence>
<dbReference type="InParanoid" id="Q026V5"/>
<dbReference type="PROSITE" id="PS50075">
    <property type="entry name" value="CARRIER"/>
    <property type="match status" value="1"/>
</dbReference>
<dbReference type="EMBL" id="CP000473">
    <property type="protein sequence ID" value="ABJ82964.1"/>
    <property type="molecule type" value="Genomic_DNA"/>
</dbReference>
<proteinExistence type="predicted"/>
<dbReference type="InterPro" id="IPR036736">
    <property type="entry name" value="ACP-like_sf"/>
</dbReference>
<dbReference type="Gene3D" id="1.10.1200.10">
    <property type="entry name" value="ACP-like"/>
    <property type="match status" value="1"/>
</dbReference>
<accession>Q026V5</accession>
<dbReference type="eggNOG" id="COG0236">
    <property type="taxonomic scope" value="Bacteria"/>
</dbReference>
<protein>
    <submittedName>
        <fullName evidence="2">Putative acyl carrier protein</fullName>
    </submittedName>
</protein>
<evidence type="ECO:0000259" key="1">
    <source>
        <dbReference type="PROSITE" id="PS50075"/>
    </source>
</evidence>
<dbReference type="InterPro" id="IPR009081">
    <property type="entry name" value="PP-bd_ACP"/>
</dbReference>
<sequence>MNTVNQEHILTDVLNLLKDLSRDWEYSGEITPDTLIFADLGFESIDAVILASFVQKHYGRPFPFPQLLAEIGQRDTKDLRISELVGFIHQHLNGAAAAGAHS</sequence>
<feature type="domain" description="Carrier" evidence="1">
    <location>
        <begin position="7"/>
        <end position="92"/>
    </location>
</feature>
<dbReference type="OrthoDB" id="278306at2"/>
<dbReference type="AlphaFoldDB" id="Q026V5"/>
<reference evidence="2" key="1">
    <citation type="submission" date="2006-10" db="EMBL/GenBank/DDBJ databases">
        <title>Complete sequence of Solibacter usitatus Ellin6076.</title>
        <authorList>
            <consortium name="US DOE Joint Genome Institute"/>
            <person name="Copeland A."/>
            <person name="Lucas S."/>
            <person name="Lapidus A."/>
            <person name="Barry K."/>
            <person name="Detter J.C."/>
            <person name="Glavina del Rio T."/>
            <person name="Hammon N."/>
            <person name="Israni S."/>
            <person name="Dalin E."/>
            <person name="Tice H."/>
            <person name="Pitluck S."/>
            <person name="Thompson L.S."/>
            <person name="Brettin T."/>
            <person name="Bruce D."/>
            <person name="Han C."/>
            <person name="Tapia R."/>
            <person name="Gilna P."/>
            <person name="Schmutz J."/>
            <person name="Larimer F."/>
            <person name="Land M."/>
            <person name="Hauser L."/>
            <person name="Kyrpides N."/>
            <person name="Mikhailova N."/>
            <person name="Janssen P.H."/>
            <person name="Kuske C.R."/>
            <person name="Richardson P."/>
        </authorList>
    </citation>
    <scope>NUCLEOTIDE SEQUENCE</scope>
    <source>
        <strain evidence="2">Ellin6076</strain>
    </source>
</reference>
<dbReference type="HOGENOM" id="CLU_2275602_0_0_0"/>